<feature type="compositionally biased region" description="Low complexity" evidence="1">
    <location>
        <begin position="320"/>
        <end position="335"/>
    </location>
</feature>
<evidence type="ECO:0000313" key="3">
    <source>
        <dbReference type="Proteomes" id="UP000747399"/>
    </source>
</evidence>
<proteinExistence type="predicted"/>
<dbReference type="Proteomes" id="UP000747399">
    <property type="component" value="Unassembled WGS sequence"/>
</dbReference>
<feature type="region of interest" description="Disordered" evidence="1">
    <location>
        <begin position="397"/>
        <end position="423"/>
    </location>
</feature>
<evidence type="ECO:0000313" key="2">
    <source>
        <dbReference type="EMBL" id="GIL67391.1"/>
    </source>
</evidence>
<evidence type="ECO:0000256" key="1">
    <source>
        <dbReference type="SAM" id="MobiDB-lite"/>
    </source>
</evidence>
<sequence>MVVVCEICGFDGASEWFLLCKNHERCHQGRHLYCIDGLKVRRRPASLGTFGVLECAWCVQTAESTSRVKRNAALVLDKSAVTQTEGPRNLKEGATATAREAKAHADRPAASKPPIGKVAGPDKVSAGKVPVAGKPTAGKAAASTDPRGKALNGGAAGGKEVHGDKKPSVACISSQRAVAGGSGVPSAAATAATASASLPESMTGAQCGRYTSKAPLPGAIPGPSSGAQHQSRVKPSAVVAGGAATTLVDDELDGFEDFTWLDKQNKVADPNARSQLAAGRQAVFAAAGDRGPSKPGSALPHGRPISTKQNVGGGPPVGAPPAGSAGANAGVAGRTGQTGGGGAERGASLAGAGTGIGSHAAGVSSFAARSRPTVVVAPMGRVSFHYQLALPTVSSVQSSSLSQTKLDNRGSLAGGSRLDSLGSLPLRNSSPQIVVTSRDRRVKLWTFDMVLDGCIPRTEVDPKRLRMSIESISPHESMVRLSKLLQVKTPPEGLRCSVMRIEEVPRAISEAHAFYLSYNPCETCVVMYPARNIGNTSKFFKESLITMLSPPEVGNEQGAGERTQLEEPGKILAVDLSFLTADDLAKDPMLERLLHSELDTKGDSKPKYQLYFKPETVPVDGVTPENGVMPCLLSLTGSRKHVHLMVPPYSRRIPTEEESILINPTRVRGLKKVTFELRDNHKHETGRLLKEAIKEGRALKKVLLEEAVKEGEPTAADPMECDADGSLQGGLADTSDPVSMGDGPLALDPNIETLCNVVLMASSSQPADSPVVIMHSEEKKGLLQDTSGVSDPVTQQPEALGMDVVLTTASQPEQLARDAEVTIGATGGTHSLVEGHDDTLDSRMEVLCQDTKLLAPLQPAGSLSMCWSASLEGSHSVESGSLVSDKNNQQELVRSVAAACATVVDTGMKIYDGKDKMSLEMAANNESTVQFVWSIEAIGRVAEQQARTNALGNEGVDMRSQYQQALATHAPLSDDDTSNSGGDAAGATGALFISGSTVTSGANNIPSDSRAQATRPSGSLPMAASICTVEGSWELLNGRASNGEAVDAARSIGLATDCQLSDWRGLAHCRNPPSGLHCQMVLPIPDKAVSLEVPSQEHQWQVGKKRPRSPLHSVPHQAGLNLSSCKEAAQHWSWGRVSAPVLQAFLMESGCMDLARQEQLLPDLIPQLQALPSKQLHGCQIRLVALAEEAPMLEDGLDRAAKVLGFQWSAWCKAVDREKLNDIQVILLSEDAVSNISNLTGLVLKSIAVHPIALYRAEPFVKGLMLLAEGRRCIHKDVELAKALTLEDVLSRASLQGGAMVDACRPLYPTRVVVVMDAEGFLRSPVKQLVRLAGCLLAGSRTWGMPWQLQMRASHVGKIMAHGSPEHWAIATWALKPDALTGGELKQQQPMLQQALDLPEESATVTHEIVLMRDAAHLMYTLRPGRLVVAAYAAEDLAVKLHSGKGRRCKDILAGTVAEVVSFLDLLLSGAMVF</sequence>
<accession>A0A8J4FB04</accession>
<protein>
    <submittedName>
        <fullName evidence="2">Uncharacterized protein</fullName>
    </submittedName>
</protein>
<keyword evidence="3" id="KW-1185">Reference proteome</keyword>
<feature type="region of interest" description="Disordered" evidence="1">
    <location>
        <begin position="286"/>
        <end position="347"/>
    </location>
</feature>
<name>A0A8J4FB04_9CHLO</name>
<comment type="caution">
    <text evidence="2">The sequence shown here is derived from an EMBL/GenBank/DDBJ whole genome shotgun (WGS) entry which is preliminary data.</text>
</comment>
<gene>
    <name evidence="2" type="ORF">Vafri_20792</name>
</gene>
<dbReference type="EMBL" id="BNCO01000098">
    <property type="protein sequence ID" value="GIL67391.1"/>
    <property type="molecule type" value="Genomic_DNA"/>
</dbReference>
<feature type="region of interest" description="Disordered" evidence="1">
    <location>
        <begin position="83"/>
        <end position="166"/>
    </location>
</feature>
<organism evidence="2 3">
    <name type="scientific">Volvox africanus</name>
    <dbReference type="NCBI Taxonomy" id="51714"/>
    <lineage>
        <taxon>Eukaryota</taxon>
        <taxon>Viridiplantae</taxon>
        <taxon>Chlorophyta</taxon>
        <taxon>core chlorophytes</taxon>
        <taxon>Chlorophyceae</taxon>
        <taxon>CS clade</taxon>
        <taxon>Chlamydomonadales</taxon>
        <taxon>Volvocaceae</taxon>
        <taxon>Volvox</taxon>
    </lineage>
</organism>
<feature type="compositionally biased region" description="Basic and acidic residues" evidence="1">
    <location>
        <begin position="99"/>
        <end position="109"/>
    </location>
</feature>
<reference evidence="2" key="1">
    <citation type="journal article" date="2021" name="Proc. Natl. Acad. Sci. U.S.A.">
        <title>Three genomes in the algal genus Volvox reveal the fate of a haploid sex-determining region after a transition to homothallism.</title>
        <authorList>
            <person name="Yamamoto K."/>
            <person name="Hamaji T."/>
            <person name="Kawai-Toyooka H."/>
            <person name="Matsuzaki R."/>
            <person name="Takahashi F."/>
            <person name="Nishimura Y."/>
            <person name="Kawachi M."/>
            <person name="Noguchi H."/>
            <person name="Minakuchi Y."/>
            <person name="Umen J.G."/>
            <person name="Toyoda A."/>
            <person name="Nozaki H."/>
        </authorList>
    </citation>
    <scope>NUCLEOTIDE SEQUENCE</scope>
    <source>
        <strain evidence="2">NIES-3780</strain>
    </source>
</reference>